<dbReference type="AlphaFoldDB" id="A0A7Z9BW65"/>
<protein>
    <submittedName>
        <fullName evidence="1">Uncharacterized protein</fullName>
    </submittedName>
</protein>
<sequence length="77" mass="9376">MEYQFDFNIEKGIESILYILKLLENKAQPTLHRVSKVLYFADKEHLEKYGRFIFGDRIKRRKVRYENNILPHYSVVL</sequence>
<gene>
    <name evidence="1" type="ORF">PL8927_70018</name>
</gene>
<name>A0A7Z9BW65_9CYAN</name>
<evidence type="ECO:0000313" key="2">
    <source>
        <dbReference type="Proteomes" id="UP000184550"/>
    </source>
</evidence>
<dbReference type="Proteomes" id="UP000184550">
    <property type="component" value="Unassembled WGS sequence"/>
</dbReference>
<dbReference type="RefSeq" id="WP_083616948.1">
    <property type="nucleotide sequence ID" value="NZ_LR734826.1"/>
</dbReference>
<keyword evidence="2" id="KW-1185">Reference proteome</keyword>
<organism evidence="1 2">
    <name type="scientific">Planktothrix serta PCC 8927</name>
    <dbReference type="NCBI Taxonomy" id="671068"/>
    <lineage>
        <taxon>Bacteria</taxon>
        <taxon>Bacillati</taxon>
        <taxon>Cyanobacteriota</taxon>
        <taxon>Cyanophyceae</taxon>
        <taxon>Oscillatoriophycideae</taxon>
        <taxon>Oscillatoriales</taxon>
        <taxon>Microcoleaceae</taxon>
        <taxon>Planktothrix</taxon>
    </lineage>
</organism>
<dbReference type="OrthoDB" id="9813053at2"/>
<dbReference type="EMBL" id="CZCU02000146">
    <property type="protein sequence ID" value="VXD20803.1"/>
    <property type="molecule type" value="Genomic_DNA"/>
</dbReference>
<comment type="caution">
    <text evidence="1">The sequence shown here is derived from an EMBL/GenBank/DDBJ whole genome shotgun (WGS) entry which is preliminary data.</text>
</comment>
<accession>A0A7Z9BW65</accession>
<evidence type="ECO:0000313" key="1">
    <source>
        <dbReference type="EMBL" id="VXD20803.1"/>
    </source>
</evidence>
<reference evidence="1" key="1">
    <citation type="submission" date="2019-10" db="EMBL/GenBank/DDBJ databases">
        <authorList>
            <consortium name="Genoscope - CEA"/>
            <person name="William W."/>
        </authorList>
    </citation>
    <scope>NUCLEOTIDE SEQUENCE [LARGE SCALE GENOMIC DNA]</scope>
    <source>
        <strain evidence="1">BBR_PRJEB10992</strain>
    </source>
</reference>
<proteinExistence type="predicted"/>